<proteinExistence type="predicted"/>
<name>A0A168FPG8_LACPN</name>
<accession>A0A168FPG8</accession>
<comment type="caution">
    <text evidence="1">The sequence shown here is derived from an EMBL/GenBank/DDBJ whole genome shotgun (WGS) entry which is preliminary data.</text>
</comment>
<evidence type="ECO:0000313" key="2">
    <source>
        <dbReference type="Proteomes" id="UP000076882"/>
    </source>
</evidence>
<reference evidence="1 2" key="1">
    <citation type="submission" date="2016-03" db="EMBL/GenBank/DDBJ databases">
        <title>Comparative genomics of 54 Lactobacillus plantarum strains reveals genomic uncoupling from niche constraints.</title>
        <authorList>
            <person name="Martino M.E."/>
        </authorList>
    </citation>
    <scope>NUCLEOTIDE SEQUENCE [LARGE SCALE GENOMIC DNA]</scope>
    <source>
        <strain evidence="1 2">19.1</strain>
    </source>
</reference>
<organism evidence="1 2">
    <name type="scientific">Lactiplantibacillus plantarum</name>
    <name type="common">Lactobacillus plantarum</name>
    <dbReference type="NCBI Taxonomy" id="1590"/>
    <lineage>
        <taxon>Bacteria</taxon>
        <taxon>Bacillati</taxon>
        <taxon>Bacillota</taxon>
        <taxon>Bacilli</taxon>
        <taxon>Lactobacillales</taxon>
        <taxon>Lactobacillaceae</taxon>
        <taxon>Lactiplantibacillus</taxon>
    </lineage>
</organism>
<dbReference type="AlphaFoldDB" id="A0A168FPG8"/>
<dbReference type="PATRIC" id="fig|1590.197.peg.866"/>
<dbReference type="EMBL" id="LUXM01000033">
    <property type="protein sequence ID" value="KZU94003.1"/>
    <property type="molecule type" value="Genomic_DNA"/>
</dbReference>
<dbReference type="Proteomes" id="UP000076882">
    <property type="component" value="Unassembled WGS sequence"/>
</dbReference>
<protein>
    <submittedName>
        <fullName evidence="1">Uncharacterized protein</fullName>
    </submittedName>
</protein>
<evidence type="ECO:0000313" key="1">
    <source>
        <dbReference type="EMBL" id="KZU94003.1"/>
    </source>
</evidence>
<sequence>MLLNSNNDSTKSSREPVAAIGVGTHVALVSLLTKRSNVK</sequence>
<gene>
    <name evidence="1" type="ORF">Lp19_1977</name>
</gene>